<protein>
    <submittedName>
        <fullName evidence="9">Phosphonate ABC transporter ATP-binding protein</fullName>
    </submittedName>
</protein>
<evidence type="ECO:0000256" key="5">
    <source>
        <dbReference type="ARBA" id="ARBA00022840"/>
    </source>
</evidence>
<evidence type="ECO:0000313" key="10">
    <source>
        <dbReference type="Proteomes" id="UP001336314"/>
    </source>
</evidence>
<organism evidence="9 10">
    <name type="scientific">Alkalimonas cellulosilytica</name>
    <dbReference type="NCBI Taxonomy" id="3058395"/>
    <lineage>
        <taxon>Bacteria</taxon>
        <taxon>Pseudomonadati</taxon>
        <taxon>Pseudomonadota</taxon>
        <taxon>Gammaproteobacteria</taxon>
        <taxon>Alkalimonas</taxon>
    </lineage>
</organism>
<dbReference type="GO" id="GO:0005524">
    <property type="term" value="F:ATP binding"/>
    <property type="evidence" value="ECO:0007669"/>
    <property type="project" value="UniProtKB-KW"/>
</dbReference>
<comment type="caution">
    <text evidence="9">The sequence shown here is derived from an EMBL/GenBank/DDBJ whole genome shotgun (WGS) entry which is preliminary data.</text>
</comment>
<evidence type="ECO:0000256" key="3">
    <source>
        <dbReference type="ARBA" id="ARBA00022475"/>
    </source>
</evidence>
<reference evidence="9 10" key="1">
    <citation type="submission" date="2023-07" db="EMBL/GenBank/DDBJ databases">
        <title>Alkalimonas sp., MEB108 novel, alkaliphilic bacterium isolated from Lonar Lake, India.</title>
        <authorList>
            <person name="Joshi A."/>
            <person name="Thite S."/>
        </authorList>
    </citation>
    <scope>NUCLEOTIDE SEQUENCE [LARGE SCALE GENOMIC DNA]</scope>
    <source>
        <strain evidence="9 10">MEB108</strain>
    </source>
</reference>
<dbReference type="InterPro" id="IPR003593">
    <property type="entry name" value="AAA+_ATPase"/>
</dbReference>
<keyword evidence="7" id="KW-0472">Membrane</keyword>
<sequence>MASIKLSGVHKHYRNNVHALKGVDLDIPPGQFLVILGPSGAGKSTLIRLLNGLETPSEGQVVIDGTELTKRNLRSVRAKVGMVFQQFNLVDRLNVMTNVLSGRLGKRNWFTSSLFLFPRSDLELAHKSLARVGLVEKAWMRADQLSGGQQQRVGIARALAQEPALILADEPVASLDPITSTEIMGLLRDICDEQGISVVANLHQLDYARDYAHRIIGLNNGHIVFDGSPEQLDSDAEARIYGRSASSRKEVRHELVLAHA</sequence>
<keyword evidence="5 9" id="KW-0067">ATP-binding</keyword>
<dbReference type="Proteomes" id="UP001336314">
    <property type="component" value="Unassembled WGS sequence"/>
</dbReference>
<dbReference type="InterPro" id="IPR003439">
    <property type="entry name" value="ABC_transporter-like_ATP-bd"/>
</dbReference>
<gene>
    <name evidence="9" type="primary">phnC</name>
    <name evidence="9" type="ORF">QWY20_11610</name>
</gene>
<dbReference type="NCBIfam" id="TIGR02315">
    <property type="entry name" value="ABC_phnC"/>
    <property type="match status" value="1"/>
</dbReference>
<dbReference type="SMART" id="SM00382">
    <property type="entry name" value="AAA"/>
    <property type="match status" value="1"/>
</dbReference>
<evidence type="ECO:0000256" key="4">
    <source>
        <dbReference type="ARBA" id="ARBA00022741"/>
    </source>
</evidence>
<dbReference type="InterPro" id="IPR027417">
    <property type="entry name" value="P-loop_NTPase"/>
</dbReference>
<accession>A0ABU7J6F3</accession>
<dbReference type="Gene3D" id="3.40.50.300">
    <property type="entry name" value="P-loop containing nucleotide triphosphate hydrolases"/>
    <property type="match status" value="1"/>
</dbReference>
<dbReference type="SUPFAM" id="SSF52540">
    <property type="entry name" value="P-loop containing nucleoside triphosphate hydrolases"/>
    <property type="match status" value="1"/>
</dbReference>
<evidence type="ECO:0000256" key="6">
    <source>
        <dbReference type="ARBA" id="ARBA00022967"/>
    </source>
</evidence>
<keyword evidence="3" id="KW-1003">Cell membrane</keyword>
<keyword evidence="10" id="KW-1185">Reference proteome</keyword>
<name>A0ABU7J6F3_9GAMM</name>
<dbReference type="PANTHER" id="PTHR43166:SF6">
    <property type="entry name" value="PHOSPHONATES IMPORT ATP-BINDING PROTEIN PHNC"/>
    <property type="match status" value="1"/>
</dbReference>
<dbReference type="EMBL" id="JAUHLI010000010">
    <property type="protein sequence ID" value="MEE2002101.1"/>
    <property type="molecule type" value="Genomic_DNA"/>
</dbReference>
<evidence type="ECO:0000256" key="7">
    <source>
        <dbReference type="ARBA" id="ARBA00023136"/>
    </source>
</evidence>
<keyword evidence="4" id="KW-0547">Nucleotide-binding</keyword>
<evidence type="ECO:0000259" key="8">
    <source>
        <dbReference type="PROSITE" id="PS50893"/>
    </source>
</evidence>
<evidence type="ECO:0000256" key="1">
    <source>
        <dbReference type="ARBA" id="ARBA00004417"/>
    </source>
</evidence>
<dbReference type="Pfam" id="PF00005">
    <property type="entry name" value="ABC_tran"/>
    <property type="match status" value="1"/>
</dbReference>
<comment type="subcellular location">
    <subcellularLocation>
        <location evidence="1">Cell inner membrane</location>
        <topology evidence="1">Peripheral membrane protein</topology>
    </subcellularLocation>
</comment>
<keyword evidence="6" id="KW-1278">Translocase</keyword>
<evidence type="ECO:0000313" key="9">
    <source>
        <dbReference type="EMBL" id="MEE2002101.1"/>
    </source>
</evidence>
<dbReference type="InterPro" id="IPR050086">
    <property type="entry name" value="MetN_ABC_transporter-like"/>
</dbReference>
<keyword evidence="2" id="KW-0813">Transport</keyword>
<dbReference type="PROSITE" id="PS00211">
    <property type="entry name" value="ABC_TRANSPORTER_1"/>
    <property type="match status" value="1"/>
</dbReference>
<dbReference type="InterPro" id="IPR017871">
    <property type="entry name" value="ABC_transporter-like_CS"/>
</dbReference>
<feature type="domain" description="ABC transporter" evidence="8">
    <location>
        <begin position="4"/>
        <end position="245"/>
    </location>
</feature>
<dbReference type="PROSITE" id="PS50893">
    <property type="entry name" value="ABC_TRANSPORTER_2"/>
    <property type="match status" value="1"/>
</dbReference>
<proteinExistence type="predicted"/>
<dbReference type="CDD" id="cd03256">
    <property type="entry name" value="ABC_PhnC_transporter"/>
    <property type="match status" value="1"/>
</dbReference>
<dbReference type="InterPro" id="IPR012693">
    <property type="entry name" value="ABC_transpr_PhnC"/>
</dbReference>
<evidence type="ECO:0000256" key="2">
    <source>
        <dbReference type="ARBA" id="ARBA00022448"/>
    </source>
</evidence>
<dbReference type="PANTHER" id="PTHR43166">
    <property type="entry name" value="AMINO ACID IMPORT ATP-BINDING PROTEIN"/>
    <property type="match status" value="1"/>
</dbReference>
<dbReference type="RefSeq" id="WP_330129179.1">
    <property type="nucleotide sequence ID" value="NZ_JAUHLI010000010.1"/>
</dbReference>